<dbReference type="Gene3D" id="6.10.250.2090">
    <property type="match status" value="1"/>
</dbReference>
<dbReference type="InterPro" id="IPR001972">
    <property type="entry name" value="Stomatin_HflK_fam"/>
</dbReference>
<protein>
    <submittedName>
        <fullName evidence="5">Band 7 protein</fullName>
    </submittedName>
</protein>
<sequence length="286" mass="31712">MYAFIPILAIIIFIVVTSLRVLNEYERGVIFRLGRIIGAKGPGLILLFPIIDRMTKVSMRTFAMDVPNQDVITRDNVSIKVNAVVYFRVVEPIKAILEVEDYMYATSQISQTTLRSVCGGVELDEILAHRDKVNEQVQTILDQHAGPWGIKVANVELKYIDLPQEMQRAMAKQAEAERERRAKVINAEGEYQAASRLAQAAAIIAVRPEALQLRYLQTMREMAAESHAATILPIPLDFIRSFFHVPSHAASPQPDLAPDLAATNPKPDSTVEAPSDPSQAKQPGDA</sequence>
<dbReference type="PRINTS" id="PR00721">
    <property type="entry name" value="STOMATIN"/>
</dbReference>
<dbReference type="AlphaFoldDB" id="E1JVC1"/>
<dbReference type="STRING" id="596151.DesfrDRAFT_1570"/>
<dbReference type="InterPro" id="IPR001107">
    <property type="entry name" value="Band_7"/>
</dbReference>
<keyword evidence="6" id="KW-1185">Reference proteome</keyword>
<dbReference type="Gene3D" id="3.30.479.30">
    <property type="entry name" value="Band 7 domain"/>
    <property type="match status" value="1"/>
</dbReference>
<evidence type="ECO:0000259" key="4">
    <source>
        <dbReference type="SMART" id="SM00244"/>
    </source>
</evidence>
<gene>
    <name evidence="5" type="ORF">DesfrDRAFT_1570</name>
</gene>
<dbReference type="InterPro" id="IPR036013">
    <property type="entry name" value="Band_7/SPFH_dom_sf"/>
</dbReference>
<dbReference type="SUPFAM" id="SSF117892">
    <property type="entry name" value="Band 7/SPFH domain"/>
    <property type="match status" value="1"/>
</dbReference>
<dbReference type="PANTHER" id="PTHR10264">
    <property type="entry name" value="BAND 7 PROTEIN-RELATED"/>
    <property type="match status" value="1"/>
</dbReference>
<organism evidence="5 6">
    <name type="scientific">Solidesulfovibrio fructosivorans JJ]</name>
    <dbReference type="NCBI Taxonomy" id="596151"/>
    <lineage>
        <taxon>Bacteria</taxon>
        <taxon>Pseudomonadati</taxon>
        <taxon>Thermodesulfobacteriota</taxon>
        <taxon>Desulfovibrionia</taxon>
        <taxon>Desulfovibrionales</taxon>
        <taxon>Desulfovibrionaceae</taxon>
        <taxon>Solidesulfovibrio</taxon>
    </lineage>
</organism>
<dbReference type="FunFam" id="3.30.479.30:FF:000004">
    <property type="entry name" value="Putative membrane protease family, stomatin"/>
    <property type="match status" value="1"/>
</dbReference>
<name>E1JVC1_SOLFR</name>
<proteinExistence type="inferred from homology"/>
<dbReference type="CDD" id="cd08826">
    <property type="entry name" value="SPFH_eoslipins_u1"/>
    <property type="match status" value="1"/>
</dbReference>
<dbReference type="RefSeq" id="WP_005992715.1">
    <property type="nucleotide sequence ID" value="NZ_AECZ01000008.1"/>
</dbReference>
<evidence type="ECO:0000313" key="5">
    <source>
        <dbReference type="EMBL" id="EFL51715.1"/>
    </source>
</evidence>
<dbReference type="GO" id="GO:0005886">
    <property type="term" value="C:plasma membrane"/>
    <property type="evidence" value="ECO:0007669"/>
    <property type="project" value="InterPro"/>
</dbReference>
<comment type="subcellular location">
    <subcellularLocation>
        <location evidence="1">Membrane</location>
        <topology evidence="1">Single-pass membrane protein</topology>
    </subcellularLocation>
</comment>
<dbReference type="EMBL" id="AECZ01000008">
    <property type="protein sequence ID" value="EFL51715.1"/>
    <property type="molecule type" value="Genomic_DNA"/>
</dbReference>
<dbReference type="GO" id="GO:0098552">
    <property type="term" value="C:side of membrane"/>
    <property type="evidence" value="ECO:0007669"/>
    <property type="project" value="UniProtKB-ARBA"/>
</dbReference>
<accession>E1JVC1</accession>
<feature type="compositionally biased region" description="Polar residues" evidence="3">
    <location>
        <begin position="276"/>
        <end position="286"/>
    </location>
</feature>
<dbReference type="PANTHER" id="PTHR10264:SF19">
    <property type="entry name" value="AT06885P-RELATED"/>
    <property type="match status" value="1"/>
</dbReference>
<dbReference type="InterPro" id="IPR043202">
    <property type="entry name" value="Band-7_stomatin-like"/>
</dbReference>
<dbReference type="Proteomes" id="UP000006250">
    <property type="component" value="Unassembled WGS sequence"/>
</dbReference>
<evidence type="ECO:0000256" key="3">
    <source>
        <dbReference type="SAM" id="MobiDB-lite"/>
    </source>
</evidence>
<dbReference type="SMART" id="SM00244">
    <property type="entry name" value="PHB"/>
    <property type="match status" value="1"/>
</dbReference>
<dbReference type="eggNOG" id="COG0330">
    <property type="taxonomic scope" value="Bacteria"/>
</dbReference>
<dbReference type="OrthoDB" id="9809197at2"/>
<feature type="region of interest" description="Disordered" evidence="3">
    <location>
        <begin position="249"/>
        <end position="286"/>
    </location>
</feature>
<reference evidence="5 6" key="1">
    <citation type="submission" date="2010-08" db="EMBL/GenBank/DDBJ databases">
        <title>The draft genome of Desulfovibrio fructosovorans JJ.</title>
        <authorList>
            <consortium name="US DOE Joint Genome Institute (JGI-PGF)"/>
            <person name="Lucas S."/>
            <person name="Copeland A."/>
            <person name="Lapidus A."/>
            <person name="Cheng J.-F."/>
            <person name="Bruce D."/>
            <person name="Goodwin L."/>
            <person name="Pitluck S."/>
            <person name="Land M.L."/>
            <person name="Hauser L."/>
            <person name="Chang Y.-J."/>
            <person name="Jeffries C."/>
            <person name="Wall J.D."/>
            <person name="Stahl D.A."/>
            <person name="Arkin A.P."/>
            <person name="Dehal P."/>
            <person name="Stolyar S.M."/>
            <person name="Hazen T.C."/>
            <person name="Woyke T.J."/>
        </authorList>
    </citation>
    <scope>NUCLEOTIDE SEQUENCE [LARGE SCALE GENOMIC DNA]</scope>
    <source>
        <strain evidence="5 6">JJ</strain>
    </source>
</reference>
<evidence type="ECO:0000256" key="2">
    <source>
        <dbReference type="ARBA" id="ARBA00008164"/>
    </source>
</evidence>
<feature type="domain" description="Band 7" evidence="4">
    <location>
        <begin position="17"/>
        <end position="174"/>
    </location>
</feature>
<evidence type="ECO:0000313" key="6">
    <source>
        <dbReference type="Proteomes" id="UP000006250"/>
    </source>
</evidence>
<comment type="similarity">
    <text evidence="2">Belongs to the band 7/mec-2 family.</text>
</comment>
<dbReference type="Pfam" id="PF01145">
    <property type="entry name" value="Band_7"/>
    <property type="match status" value="1"/>
</dbReference>
<evidence type="ECO:0000256" key="1">
    <source>
        <dbReference type="ARBA" id="ARBA00004167"/>
    </source>
</evidence>
<comment type="caution">
    <text evidence="5">The sequence shown here is derived from an EMBL/GenBank/DDBJ whole genome shotgun (WGS) entry which is preliminary data.</text>
</comment>